<dbReference type="InterPro" id="IPR006311">
    <property type="entry name" value="TAT_signal"/>
</dbReference>
<evidence type="ECO:0000256" key="1">
    <source>
        <dbReference type="SAM" id="MobiDB-lite"/>
    </source>
</evidence>
<gene>
    <name evidence="2" type="ORF">H3146_22875</name>
</gene>
<proteinExistence type="predicted"/>
<dbReference type="RefSeq" id="WP_181355322.1">
    <property type="nucleotide sequence ID" value="NZ_JABJWZ010000309.1"/>
</dbReference>
<reference evidence="3" key="1">
    <citation type="submission" date="2020-05" db="EMBL/GenBank/DDBJ databases">
        <title>Classification of alakaliphilic streptomycetes isolated from an alkaline soil next to Lonar Crater, India and a proposal for the recognition of Streptomyces alkaliterrae sp. nov.</title>
        <authorList>
            <person name="Golinska P."/>
        </authorList>
    </citation>
    <scope>NUCLEOTIDE SEQUENCE [LARGE SCALE GENOMIC DNA]</scope>
    <source>
        <strain evidence="3">OF3</strain>
    </source>
</reference>
<evidence type="ECO:0000313" key="3">
    <source>
        <dbReference type="Proteomes" id="UP000525686"/>
    </source>
</evidence>
<sequence length="225" mass="23864">MISRRKLLGTAAGATALAALPGVLLPPTAAARSRQQWRGDRSENGWSIRPSEIRDFHISGAGGLKARLHPLAAPVLLHIARRWHYEVLPLDEGGEKVLGHTADREVGAPFESNHLSGSAIALRPAAFPLSGTEPLWPHQDTIVRDILLDCAGTVVWGGDLTPTKISHFHLAVRPGDRKLARVAAALDPATREAAPDAPPQAGAGADPATPGRRARARGLQRAQQG</sequence>
<organism evidence="2 3">
    <name type="scientific">Streptomyces alkaliterrae</name>
    <dbReference type="NCBI Taxonomy" id="2213162"/>
    <lineage>
        <taxon>Bacteria</taxon>
        <taxon>Bacillati</taxon>
        <taxon>Actinomycetota</taxon>
        <taxon>Actinomycetes</taxon>
        <taxon>Kitasatosporales</taxon>
        <taxon>Streptomycetaceae</taxon>
        <taxon>Streptomyces</taxon>
    </lineage>
</organism>
<protein>
    <submittedName>
        <fullName evidence="2">Uncharacterized protein</fullName>
    </submittedName>
</protein>
<feature type="compositionally biased region" description="Low complexity" evidence="1">
    <location>
        <begin position="199"/>
        <end position="211"/>
    </location>
</feature>
<accession>A0A7W3ZPP4</accession>
<dbReference type="PROSITE" id="PS51318">
    <property type="entry name" value="TAT"/>
    <property type="match status" value="1"/>
</dbReference>
<feature type="region of interest" description="Disordered" evidence="1">
    <location>
        <begin position="188"/>
        <end position="225"/>
    </location>
</feature>
<comment type="caution">
    <text evidence="2">The sequence shown here is derived from an EMBL/GenBank/DDBJ whole genome shotgun (WGS) entry which is preliminary data.</text>
</comment>
<name>A0A7W3ZPP4_9ACTN</name>
<dbReference type="Proteomes" id="UP000525686">
    <property type="component" value="Unassembled WGS sequence"/>
</dbReference>
<evidence type="ECO:0000313" key="2">
    <source>
        <dbReference type="EMBL" id="MBB1256179.1"/>
    </source>
</evidence>
<dbReference type="EMBL" id="JABJWZ010000309">
    <property type="protein sequence ID" value="MBB1256179.1"/>
    <property type="molecule type" value="Genomic_DNA"/>
</dbReference>
<dbReference type="AlphaFoldDB" id="A0A7W3ZPP4"/>